<keyword evidence="2" id="KW-1185">Reference proteome</keyword>
<sequence length="154" mass="17593">MSPSFCSVDQPVAHQSHRFLFRRRPPSRGPLLSRRLCLLPGSKMSSRTLQAAKVYRDLLRSIRKNIGKEGYKSHFSEFVAQEFRNSSNRSTDQSCIQQKMKLARDYTCLLNSVHHHKDLLISYNIAVDRTNEMKKVLGKSAASVGLQLPEVYQA</sequence>
<dbReference type="EMBL" id="CAMGYJ010000007">
    <property type="protein sequence ID" value="CAI0442866.1"/>
    <property type="molecule type" value="Genomic_DNA"/>
</dbReference>
<proteinExistence type="predicted"/>
<organism evidence="1 2">
    <name type="scientific">Linum tenue</name>
    <dbReference type="NCBI Taxonomy" id="586396"/>
    <lineage>
        <taxon>Eukaryota</taxon>
        <taxon>Viridiplantae</taxon>
        <taxon>Streptophyta</taxon>
        <taxon>Embryophyta</taxon>
        <taxon>Tracheophyta</taxon>
        <taxon>Spermatophyta</taxon>
        <taxon>Magnoliopsida</taxon>
        <taxon>eudicotyledons</taxon>
        <taxon>Gunneridae</taxon>
        <taxon>Pentapetalae</taxon>
        <taxon>rosids</taxon>
        <taxon>fabids</taxon>
        <taxon>Malpighiales</taxon>
        <taxon>Linaceae</taxon>
        <taxon>Linum</taxon>
    </lineage>
</organism>
<dbReference type="AlphaFoldDB" id="A0AAV0M8M3"/>
<dbReference type="Proteomes" id="UP001154282">
    <property type="component" value="Unassembled WGS sequence"/>
</dbReference>
<evidence type="ECO:0000313" key="2">
    <source>
        <dbReference type="Proteomes" id="UP001154282"/>
    </source>
</evidence>
<dbReference type="Pfam" id="PF13233">
    <property type="entry name" value="Complex1_LYR_2"/>
    <property type="match status" value="1"/>
</dbReference>
<comment type="caution">
    <text evidence="1">The sequence shown here is derived from an EMBL/GenBank/DDBJ whole genome shotgun (WGS) entry which is preliminary data.</text>
</comment>
<name>A0AAV0M8M3_9ROSI</name>
<evidence type="ECO:0008006" key="3">
    <source>
        <dbReference type="Google" id="ProtNLM"/>
    </source>
</evidence>
<gene>
    <name evidence="1" type="ORF">LITE_LOCUS27425</name>
</gene>
<protein>
    <recommendedName>
        <fullName evidence="3">Complex 1 LYR protein</fullName>
    </recommendedName>
</protein>
<dbReference type="PANTHER" id="PTHR35763">
    <property type="entry name" value="COMPLEX 1 LYR-LIKE PROTEIN"/>
    <property type="match status" value="1"/>
</dbReference>
<evidence type="ECO:0000313" key="1">
    <source>
        <dbReference type="EMBL" id="CAI0442866.1"/>
    </source>
</evidence>
<reference evidence="1" key="1">
    <citation type="submission" date="2022-08" db="EMBL/GenBank/DDBJ databases">
        <authorList>
            <person name="Gutierrez-Valencia J."/>
        </authorList>
    </citation>
    <scope>NUCLEOTIDE SEQUENCE</scope>
</reference>
<dbReference type="PANTHER" id="PTHR35763:SF1">
    <property type="entry name" value="OS11G0133900 PROTEIN"/>
    <property type="match status" value="1"/>
</dbReference>
<accession>A0AAV0M8M3</accession>